<proteinExistence type="predicted"/>
<feature type="transmembrane region" description="Helical" evidence="1">
    <location>
        <begin position="90"/>
        <end position="108"/>
    </location>
</feature>
<dbReference type="Proteomes" id="UP000247978">
    <property type="component" value="Unassembled WGS sequence"/>
</dbReference>
<protein>
    <submittedName>
        <fullName evidence="2">Uncharacterized protein</fullName>
    </submittedName>
</protein>
<dbReference type="EMBL" id="QJJQ01000005">
    <property type="protein sequence ID" value="PXW87534.1"/>
    <property type="molecule type" value="Genomic_DNA"/>
</dbReference>
<gene>
    <name evidence="2" type="ORF">DFR56_105178</name>
</gene>
<keyword evidence="1" id="KW-1133">Transmembrane helix</keyword>
<dbReference type="OrthoDB" id="2426546at2"/>
<accession>A0A2V3W2W1</accession>
<sequence>MLERILRSPIVMIVMLIYLGIFYVGIQEGWPFNFLIYPFIIIFVGYFGLLFIHNKKYPNRKIKFISFIPYELREEDEGLQWITYKATRKVYIFYYYAIPFGIVFVTFFQPFIPYFPIWLLVAFGVIQYLIYWFEMKKILKEEDV</sequence>
<feature type="transmembrane region" description="Helical" evidence="1">
    <location>
        <begin position="9"/>
        <end position="26"/>
    </location>
</feature>
<comment type="caution">
    <text evidence="2">The sequence shown here is derived from an EMBL/GenBank/DDBJ whole genome shotgun (WGS) entry which is preliminary data.</text>
</comment>
<reference evidence="2 3" key="1">
    <citation type="submission" date="2018-05" db="EMBL/GenBank/DDBJ databases">
        <title>Genomic Encyclopedia of Type Strains, Phase IV (KMG-IV): sequencing the most valuable type-strain genomes for metagenomic binning, comparative biology and taxonomic classification.</title>
        <authorList>
            <person name="Goeker M."/>
        </authorList>
    </citation>
    <scope>NUCLEOTIDE SEQUENCE [LARGE SCALE GENOMIC DNA]</scope>
    <source>
        <strain evidence="2 3">DSM 28556</strain>
    </source>
</reference>
<keyword evidence="1" id="KW-0472">Membrane</keyword>
<dbReference type="AlphaFoldDB" id="A0A2V3W2W1"/>
<feature type="transmembrane region" description="Helical" evidence="1">
    <location>
        <begin position="32"/>
        <end position="52"/>
    </location>
</feature>
<evidence type="ECO:0000313" key="3">
    <source>
        <dbReference type="Proteomes" id="UP000247978"/>
    </source>
</evidence>
<evidence type="ECO:0000256" key="1">
    <source>
        <dbReference type="SAM" id="Phobius"/>
    </source>
</evidence>
<name>A0A2V3W2W1_9BACI</name>
<dbReference type="RefSeq" id="WP_110395119.1">
    <property type="nucleotide sequence ID" value="NZ_JADIJL010000003.1"/>
</dbReference>
<evidence type="ECO:0000313" key="2">
    <source>
        <dbReference type="EMBL" id="PXW87534.1"/>
    </source>
</evidence>
<feature type="transmembrane region" description="Helical" evidence="1">
    <location>
        <begin position="114"/>
        <end position="133"/>
    </location>
</feature>
<keyword evidence="3" id="KW-1185">Reference proteome</keyword>
<keyword evidence="1" id="KW-0812">Transmembrane</keyword>
<organism evidence="2 3">
    <name type="scientific">Pseudogracilibacillus auburnensis</name>
    <dbReference type="NCBI Taxonomy" id="1494959"/>
    <lineage>
        <taxon>Bacteria</taxon>
        <taxon>Bacillati</taxon>
        <taxon>Bacillota</taxon>
        <taxon>Bacilli</taxon>
        <taxon>Bacillales</taxon>
        <taxon>Bacillaceae</taxon>
        <taxon>Pseudogracilibacillus</taxon>
    </lineage>
</organism>